<dbReference type="Proteomes" id="UP000500956">
    <property type="component" value="Segment"/>
</dbReference>
<reference evidence="1 2" key="1">
    <citation type="submission" date="2020-02" db="EMBL/GenBank/DDBJ databases">
        <title>Characterization of Proteus podophage Privateer.</title>
        <authorList>
            <person name="Corban J."/>
            <person name="Ramsey J."/>
        </authorList>
    </citation>
    <scope>NUCLEOTIDE SEQUENCE [LARGE SCALE GENOMIC DNA]</scope>
</reference>
<accession>A0A6G8R3T2</accession>
<dbReference type="EMBL" id="MT028297">
    <property type="protein sequence ID" value="QIN94833.1"/>
    <property type="molecule type" value="Genomic_DNA"/>
</dbReference>
<gene>
    <name evidence="1" type="ORF">CPT_Privateer_040</name>
</gene>
<evidence type="ECO:0000313" key="1">
    <source>
        <dbReference type="EMBL" id="QIN94833.1"/>
    </source>
</evidence>
<proteinExistence type="predicted"/>
<organism evidence="1 2">
    <name type="scientific">Proteus phage Privateer</name>
    <dbReference type="NCBI Taxonomy" id="2712958"/>
    <lineage>
        <taxon>Viruses</taxon>
        <taxon>Duplodnaviria</taxon>
        <taxon>Heunggongvirae</taxon>
        <taxon>Uroviricota</taxon>
        <taxon>Caudoviricetes</taxon>
        <taxon>Grimontviridae</taxon>
        <taxon>Privateervirus</taxon>
        <taxon>Privateervirus privateer</taxon>
    </lineage>
</organism>
<protein>
    <submittedName>
        <fullName evidence="1">Uncharacterized protein</fullName>
    </submittedName>
</protein>
<evidence type="ECO:0000313" key="2">
    <source>
        <dbReference type="Proteomes" id="UP000500956"/>
    </source>
</evidence>
<sequence>MKLIRNQTMIKLFEMTRTGTNESFLMNLNQITKVEVARNQTPESVHLFLASGDVELVPLIDFNSAIKASGSEIQTIVQPDTFNEIDESDIEDITDLDMEKEIVPESDIDEPMTDYQVGEDKDEPSVEQIANVIAYMMKNKAFN</sequence>
<name>A0A6G8R3T2_9CAUD</name>
<keyword evidence="2" id="KW-1185">Reference proteome</keyword>